<evidence type="ECO:0000256" key="5">
    <source>
        <dbReference type="ARBA" id="ARBA00022741"/>
    </source>
</evidence>
<dbReference type="PROSITE" id="PS00905">
    <property type="entry name" value="GTP1_OBG"/>
    <property type="match status" value="1"/>
</dbReference>
<evidence type="ECO:0000259" key="10">
    <source>
        <dbReference type="PROSITE" id="PS51710"/>
    </source>
</evidence>
<dbReference type="GO" id="GO:0000287">
    <property type="term" value="F:magnesium ion binding"/>
    <property type="evidence" value="ECO:0007669"/>
    <property type="project" value="InterPro"/>
</dbReference>
<dbReference type="PROSITE" id="PS51710">
    <property type="entry name" value="G_OBG"/>
    <property type="match status" value="1"/>
</dbReference>
<dbReference type="Proteomes" id="UP000654279">
    <property type="component" value="Unassembled WGS sequence"/>
</dbReference>
<comment type="subcellular location">
    <subcellularLocation>
        <location evidence="9">Cytoplasm</location>
    </subcellularLocation>
</comment>
<keyword evidence="7 9" id="KW-0460">Magnesium</keyword>
<dbReference type="HAMAP" id="MF_01454">
    <property type="entry name" value="GTPase_Obg"/>
    <property type="match status" value="1"/>
</dbReference>
<dbReference type="InterPro" id="IPR031167">
    <property type="entry name" value="G_OBG"/>
</dbReference>
<evidence type="ECO:0000313" key="13">
    <source>
        <dbReference type="EMBL" id="MBC8530126.1"/>
    </source>
</evidence>
<dbReference type="Pfam" id="PF01926">
    <property type="entry name" value="MMR_HSR1"/>
    <property type="match status" value="1"/>
</dbReference>
<keyword evidence="14" id="KW-1185">Reference proteome</keyword>
<dbReference type="PROSITE" id="PS51881">
    <property type="entry name" value="OCT"/>
    <property type="match status" value="1"/>
</dbReference>
<evidence type="ECO:0000256" key="2">
    <source>
        <dbReference type="ARBA" id="ARBA00007699"/>
    </source>
</evidence>
<proteinExistence type="inferred from homology"/>
<dbReference type="PROSITE" id="PS51883">
    <property type="entry name" value="OBG"/>
    <property type="match status" value="1"/>
</dbReference>
<dbReference type="Gene3D" id="3.40.50.300">
    <property type="entry name" value="P-loop containing nucleotide triphosphate hydrolases"/>
    <property type="match status" value="1"/>
</dbReference>
<dbReference type="NCBIfam" id="NF008956">
    <property type="entry name" value="PRK12299.1"/>
    <property type="match status" value="1"/>
</dbReference>
<dbReference type="CDD" id="cd01898">
    <property type="entry name" value="Obg"/>
    <property type="match status" value="1"/>
</dbReference>
<feature type="binding site" evidence="9">
    <location>
        <begin position="280"/>
        <end position="283"/>
    </location>
    <ligand>
        <name>GTP</name>
        <dbReference type="ChEBI" id="CHEBI:37565"/>
    </ligand>
</feature>
<dbReference type="NCBIfam" id="NF008955">
    <property type="entry name" value="PRK12297.1"/>
    <property type="match status" value="1"/>
</dbReference>
<dbReference type="GO" id="GO:0005525">
    <property type="term" value="F:GTP binding"/>
    <property type="evidence" value="ECO:0007669"/>
    <property type="project" value="UniProtKB-UniRule"/>
</dbReference>
<dbReference type="RefSeq" id="WP_249285870.1">
    <property type="nucleotide sequence ID" value="NZ_JACRSO010000006.1"/>
</dbReference>
<dbReference type="GO" id="GO:0042254">
    <property type="term" value="P:ribosome biogenesis"/>
    <property type="evidence" value="ECO:0007669"/>
    <property type="project" value="UniProtKB-UniRule"/>
</dbReference>
<accession>A0A926D2N4</accession>
<dbReference type="InterPro" id="IPR045086">
    <property type="entry name" value="OBG_GTPase"/>
</dbReference>
<sequence>MFVDKAKIMIQAGKGGDGAVAFHREKYVSRGGPDGGDGGNGGSIIFEAKGNMHTLLDFRYHRKFKATAGENGRGGNMSGRRGEDLVIYVPPGTVVKDEQGRIIADLFREGERRLVLRGGRGGRGNARFATPTRQAPRFAQPGEKTVEYTVTLELKTIADVGLIGFPNVGKSTILSVVSAARPKIADYHFTTLSPNLGVVKVDSHSFVMADIPGLIEGAHEGMGLGHDFLRHVERTRLLVHVIDVSGWEGRDPVEDFEKINAELTQFSDELAGRPQIAVANKSDLPDADEHFEALNAHLDPLGIPLFKLSAATHQGFEPLLREIVRQLEALPPVHNYVEQERELLPPVKRELQITPLEEFYLVEGDEVERLIGRVNFEDYDSIQYFQRQLRDMGVIDALKAAGAGEGDTIRIEEMEFDFVE</sequence>
<dbReference type="SUPFAM" id="SSF102741">
    <property type="entry name" value="Obg GTP-binding protein C-terminal domain"/>
    <property type="match status" value="1"/>
</dbReference>
<feature type="binding site" evidence="9">
    <location>
        <begin position="309"/>
        <end position="311"/>
    </location>
    <ligand>
        <name>GTP</name>
        <dbReference type="ChEBI" id="CHEBI:37565"/>
    </ligand>
</feature>
<evidence type="ECO:0000256" key="9">
    <source>
        <dbReference type="HAMAP-Rule" id="MF_01454"/>
    </source>
</evidence>
<evidence type="ECO:0000256" key="7">
    <source>
        <dbReference type="ARBA" id="ARBA00022842"/>
    </source>
</evidence>
<evidence type="ECO:0000256" key="3">
    <source>
        <dbReference type="ARBA" id="ARBA00022490"/>
    </source>
</evidence>
<dbReference type="InterPro" id="IPR015349">
    <property type="entry name" value="OCT_dom"/>
</dbReference>
<gene>
    <name evidence="13" type="primary">obgE</name>
    <name evidence="9" type="synonym">obg</name>
    <name evidence="13" type="ORF">H8699_11855</name>
</gene>
<protein>
    <recommendedName>
        <fullName evidence="9">GTPase Obg</fullName>
        <ecNumber evidence="9">3.6.5.-</ecNumber>
    </recommendedName>
    <alternativeName>
        <fullName evidence="9">GTP-binding protein Obg</fullName>
    </alternativeName>
</protein>
<evidence type="ECO:0000259" key="11">
    <source>
        <dbReference type="PROSITE" id="PS51881"/>
    </source>
</evidence>
<feature type="domain" description="Obg" evidence="12">
    <location>
        <begin position="1"/>
        <end position="157"/>
    </location>
</feature>
<organism evidence="13 14">
    <name type="scientific">Luoshenia tenuis</name>
    <dbReference type="NCBI Taxonomy" id="2763654"/>
    <lineage>
        <taxon>Bacteria</taxon>
        <taxon>Bacillati</taxon>
        <taxon>Bacillota</taxon>
        <taxon>Clostridia</taxon>
        <taxon>Christensenellales</taxon>
        <taxon>Christensenellaceae</taxon>
        <taxon>Luoshenia</taxon>
    </lineage>
</organism>
<dbReference type="PANTHER" id="PTHR11702">
    <property type="entry name" value="DEVELOPMENTALLY REGULATED GTP-BINDING PROTEIN-RELATED"/>
    <property type="match status" value="1"/>
</dbReference>
<dbReference type="InterPro" id="IPR036346">
    <property type="entry name" value="GTP-bd_prot_GTP1/OBG_C_sf"/>
</dbReference>
<evidence type="ECO:0000256" key="1">
    <source>
        <dbReference type="ARBA" id="ARBA00001946"/>
    </source>
</evidence>
<dbReference type="InterPro" id="IPR006073">
    <property type="entry name" value="GTP-bd"/>
</dbReference>
<comment type="function">
    <text evidence="9">An essential GTPase which binds GTP, GDP and possibly (p)ppGpp with moderate affinity, with high nucleotide exchange rates and a fairly low GTP hydrolysis rate. Plays a role in control of the cell cycle, stress response, ribosome biogenesis and in those bacteria that undergo differentiation, in morphogenesis control.</text>
</comment>
<dbReference type="EMBL" id="JACRSO010000006">
    <property type="protein sequence ID" value="MBC8530126.1"/>
    <property type="molecule type" value="Genomic_DNA"/>
</dbReference>
<keyword evidence="5 9" id="KW-0547">Nucleotide-binding</keyword>
<comment type="cofactor">
    <cofactor evidence="1 9">
        <name>Mg(2+)</name>
        <dbReference type="ChEBI" id="CHEBI:18420"/>
    </cofactor>
</comment>
<keyword evidence="4 9" id="KW-0479">Metal-binding</keyword>
<keyword evidence="6 9" id="KW-0378">Hydrolase</keyword>
<dbReference type="NCBIfam" id="TIGR02729">
    <property type="entry name" value="Obg_CgtA"/>
    <property type="match status" value="1"/>
</dbReference>
<dbReference type="EC" id="3.6.5.-" evidence="9"/>
<evidence type="ECO:0000256" key="6">
    <source>
        <dbReference type="ARBA" id="ARBA00022801"/>
    </source>
</evidence>
<keyword evidence="8 9" id="KW-0342">GTP-binding</keyword>
<evidence type="ECO:0000259" key="12">
    <source>
        <dbReference type="PROSITE" id="PS51883"/>
    </source>
</evidence>
<comment type="similarity">
    <text evidence="2 9">Belongs to the TRAFAC class OBG-HflX-like GTPase superfamily. OBG GTPase family.</text>
</comment>
<dbReference type="InterPro" id="IPR014100">
    <property type="entry name" value="GTP-bd_Obg/CgtA"/>
</dbReference>
<dbReference type="NCBIfam" id="TIGR03595">
    <property type="entry name" value="Obg_CgtA_exten"/>
    <property type="match status" value="1"/>
</dbReference>
<dbReference type="Gene3D" id="3.30.300.350">
    <property type="entry name" value="GTP-binding protein OBG, C-terminal domain"/>
    <property type="match status" value="1"/>
</dbReference>
<feature type="domain" description="OBG-type G" evidence="10">
    <location>
        <begin position="158"/>
        <end position="328"/>
    </location>
</feature>
<feature type="binding site" evidence="9">
    <location>
        <position position="171"/>
    </location>
    <ligand>
        <name>Mg(2+)</name>
        <dbReference type="ChEBI" id="CHEBI:18420"/>
    </ligand>
</feature>
<feature type="binding site" evidence="9">
    <location>
        <position position="191"/>
    </location>
    <ligand>
        <name>Mg(2+)</name>
        <dbReference type="ChEBI" id="CHEBI:18420"/>
    </ligand>
</feature>
<comment type="subunit">
    <text evidence="9">Monomer.</text>
</comment>
<evidence type="ECO:0000256" key="8">
    <source>
        <dbReference type="ARBA" id="ARBA00023134"/>
    </source>
</evidence>
<dbReference type="Pfam" id="PF09269">
    <property type="entry name" value="DUF1967"/>
    <property type="match status" value="1"/>
</dbReference>
<dbReference type="InterPro" id="IPR036726">
    <property type="entry name" value="GTP1_OBG_dom_sf"/>
</dbReference>
<feature type="binding site" evidence="9">
    <location>
        <begin position="210"/>
        <end position="213"/>
    </location>
    <ligand>
        <name>GTP</name>
        <dbReference type="ChEBI" id="CHEBI:37565"/>
    </ligand>
</feature>
<dbReference type="InterPro" id="IPR006074">
    <property type="entry name" value="GTP1-OBG_CS"/>
</dbReference>
<dbReference type="FunFam" id="2.70.210.12:FF:000001">
    <property type="entry name" value="GTPase Obg"/>
    <property type="match status" value="1"/>
</dbReference>
<dbReference type="SUPFAM" id="SSF52540">
    <property type="entry name" value="P-loop containing nucleoside triphosphate hydrolases"/>
    <property type="match status" value="1"/>
</dbReference>
<reference evidence="13" key="1">
    <citation type="submission" date="2020-08" db="EMBL/GenBank/DDBJ databases">
        <title>Genome public.</title>
        <authorList>
            <person name="Liu C."/>
            <person name="Sun Q."/>
        </authorList>
    </citation>
    <scope>NUCLEOTIDE SEQUENCE</scope>
    <source>
        <strain evidence="13">NSJ-44</strain>
    </source>
</reference>
<dbReference type="GO" id="GO:0003924">
    <property type="term" value="F:GTPase activity"/>
    <property type="evidence" value="ECO:0007669"/>
    <property type="project" value="UniProtKB-UniRule"/>
</dbReference>
<dbReference type="AlphaFoldDB" id="A0A926D2N4"/>
<keyword evidence="3 9" id="KW-0963">Cytoplasm</keyword>
<dbReference type="Pfam" id="PF01018">
    <property type="entry name" value="GTP1_OBG"/>
    <property type="match status" value="1"/>
</dbReference>
<evidence type="ECO:0000256" key="4">
    <source>
        <dbReference type="ARBA" id="ARBA00022723"/>
    </source>
</evidence>
<dbReference type="InterPro" id="IPR027417">
    <property type="entry name" value="P-loop_NTPase"/>
</dbReference>
<dbReference type="NCBIfam" id="NF008954">
    <property type="entry name" value="PRK12296.1"/>
    <property type="match status" value="1"/>
</dbReference>
<dbReference type="PRINTS" id="PR00326">
    <property type="entry name" value="GTP1OBG"/>
</dbReference>
<dbReference type="Gene3D" id="2.70.210.12">
    <property type="entry name" value="GTP1/OBG domain"/>
    <property type="match status" value="1"/>
</dbReference>
<dbReference type="PANTHER" id="PTHR11702:SF31">
    <property type="entry name" value="MITOCHONDRIAL RIBOSOME-ASSOCIATED GTPASE 2"/>
    <property type="match status" value="1"/>
</dbReference>
<name>A0A926D2N4_9FIRM</name>
<feature type="binding site" evidence="9">
    <location>
        <begin position="189"/>
        <end position="193"/>
    </location>
    <ligand>
        <name>GTP</name>
        <dbReference type="ChEBI" id="CHEBI:37565"/>
    </ligand>
</feature>
<feature type="binding site" evidence="9">
    <location>
        <begin position="164"/>
        <end position="171"/>
    </location>
    <ligand>
        <name>GTP</name>
        <dbReference type="ChEBI" id="CHEBI:37565"/>
    </ligand>
</feature>
<dbReference type="GO" id="GO:0005737">
    <property type="term" value="C:cytoplasm"/>
    <property type="evidence" value="ECO:0007669"/>
    <property type="project" value="UniProtKB-SubCell"/>
</dbReference>
<dbReference type="InterPro" id="IPR006169">
    <property type="entry name" value="GTP1_OBG_dom"/>
</dbReference>
<evidence type="ECO:0000313" key="14">
    <source>
        <dbReference type="Proteomes" id="UP000654279"/>
    </source>
</evidence>
<feature type="domain" description="OCT" evidence="11">
    <location>
        <begin position="343"/>
        <end position="420"/>
    </location>
</feature>
<dbReference type="SUPFAM" id="SSF82051">
    <property type="entry name" value="Obg GTP-binding protein N-terminal domain"/>
    <property type="match status" value="1"/>
</dbReference>
<comment type="caution">
    <text evidence="13">The sequence shown here is derived from an EMBL/GenBank/DDBJ whole genome shotgun (WGS) entry which is preliminary data.</text>
</comment>